<name>A0A077N8H2_XENBV</name>
<protein>
    <submittedName>
        <fullName evidence="1">Putative PA-I galactophilic lectin (PA-IL) (Galactose-binding lectin)</fullName>
    </submittedName>
</protein>
<gene>
    <name evidence="1" type="ORF">XBP1_1220004</name>
</gene>
<dbReference type="AlphaFoldDB" id="A0A077N8H2"/>
<dbReference type="InterPro" id="IPR008979">
    <property type="entry name" value="Galactose-bd-like_sf"/>
</dbReference>
<keyword evidence="1" id="KW-0430">Lectin</keyword>
<sequence length="123" mass="13337">MYDWSGAVSAKLEQGQPTGLVLQKGDVISVIASGWVKYAANNDTWAAPQGLVGKSPQATYSLIAKIGDKAYEISNGVLHKTVPVDGELILLFNDTPNDFSDNSGDFYVNVKIESRYSPLEEIK</sequence>
<proteinExistence type="predicted"/>
<dbReference type="RefSeq" id="WP_038214927.1">
    <property type="nucleotide sequence ID" value="NZ_CAWLWN010000112.1"/>
</dbReference>
<comment type="caution">
    <text evidence="1">The sequence shown here is derived from an EMBL/GenBank/DDBJ whole genome shotgun (WGS) entry which is preliminary data.</text>
</comment>
<accession>A0A077N8H2</accession>
<dbReference type="Proteomes" id="UP000028511">
    <property type="component" value="Unassembled WGS sequence"/>
</dbReference>
<dbReference type="Pfam" id="PF07828">
    <property type="entry name" value="PA-IL"/>
    <property type="match status" value="1"/>
</dbReference>
<dbReference type="GO" id="GO:0030246">
    <property type="term" value="F:carbohydrate binding"/>
    <property type="evidence" value="ECO:0007669"/>
    <property type="project" value="UniProtKB-KW"/>
</dbReference>
<dbReference type="HOGENOM" id="CLU_162760_0_0_6"/>
<dbReference type="Gene3D" id="2.60.120.430">
    <property type="entry name" value="Galactose-binding lectin"/>
    <property type="match status" value="1"/>
</dbReference>
<dbReference type="SUPFAM" id="SSF49785">
    <property type="entry name" value="Galactose-binding domain-like"/>
    <property type="match status" value="1"/>
</dbReference>
<reference evidence="1" key="1">
    <citation type="submission" date="2013-07" db="EMBL/GenBank/DDBJ databases">
        <title>Sub-species coevolution in mutualistic symbiosis.</title>
        <authorList>
            <person name="Murfin K."/>
            <person name="Klassen J."/>
            <person name="Lee M."/>
            <person name="Forst S."/>
            <person name="Stock P."/>
            <person name="Goodrich-Blair H."/>
        </authorList>
    </citation>
    <scope>NUCLEOTIDE SEQUENCE [LARGE SCALE GENOMIC DNA]</scope>
    <source>
        <strain evidence="1">Puntauvense</strain>
    </source>
</reference>
<dbReference type="InterPro" id="IPR012905">
    <property type="entry name" value="PA-IL"/>
</dbReference>
<evidence type="ECO:0000313" key="2">
    <source>
        <dbReference type="Proteomes" id="UP000028511"/>
    </source>
</evidence>
<evidence type="ECO:0000313" key="1">
    <source>
        <dbReference type="EMBL" id="CDG95359.1"/>
    </source>
</evidence>
<dbReference type="EMBL" id="CBSW010000027">
    <property type="protein sequence ID" value="CDG95359.1"/>
    <property type="molecule type" value="Genomic_DNA"/>
</dbReference>
<organism evidence="1 2">
    <name type="scientific">Xenorhabdus bovienii str. puntauvense</name>
    <dbReference type="NCBI Taxonomy" id="1398201"/>
    <lineage>
        <taxon>Bacteria</taxon>
        <taxon>Pseudomonadati</taxon>
        <taxon>Pseudomonadota</taxon>
        <taxon>Gammaproteobacteria</taxon>
        <taxon>Enterobacterales</taxon>
        <taxon>Morganellaceae</taxon>
        <taxon>Xenorhabdus</taxon>
    </lineage>
</organism>